<evidence type="ECO:0000313" key="3">
    <source>
        <dbReference type="Proteomes" id="UP000799438"/>
    </source>
</evidence>
<evidence type="ECO:0000256" key="1">
    <source>
        <dbReference type="SAM" id="MobiDB-lite"/>
    </source>
</evidence>
<feature type="region of interest" description="Disordered" evidence="1">
    <location>
        <begin position="403"/>
        <end position="440"/>
    </location>
</feature>
<accession>A0A6A6B4C4</accession>
<proteinExistence type="predicted"/>
<protein>
    <recommendedName>
        <fullName evidence="4">Mitochondrial ribosomal protein MRP51</fullName>
    </recommendedName>
</protein>
<organism evidence="2 3">
    <name type="scientific">Aplosporella prunicola CBS 121167</name>
    <dbReference type="NCBI Taxonomy" id="1176127"/>
    <lineage>
        <taxon>Eukaryota</taxon>
        <taxon>Fungi</taxon>
        <taxon>Dikarya</taxon>
        <taxon>Ascomycota</taxon>
        <taxon>Pezizomycotina</taxon>
        <taxon>Dothideomycetes</taxon>
        <taxon>Dothideomycetes incertae sedis</taxon>
        <taxon>Botryosphaeriales</taxon>
        <taxon>Aplosporellaceae</taxon>
        <taxon>Aplosporella</taxon>
    </lineage>
</organism>
<evidence type="ECO:0000313" key="2">
    <source>
        <dbReference type="EMBL" id="KAF2138064.1"/>
    </source>
</evidence>
<sequence>MSRKLSSPTAQLLRASRLFSLPPPLPRPDNYGTSSEMSSDSETATQAYPTHQAIATPTSSLCRGDWGLKRPLPLRETTRSSTPTMRVHEVDTINLFTDFESAGDHVQTLQKWQEMNIPLSIKVERVNVSDTSGPEISVFEEKADNTELSSEQQKQGFSKWKYQGPWISGMNQGEFQSFLETGVRERKQEFRDYLRKHITQEAFAKASESARDTGSALPKVESFSISEAEFEDKLKQLREDTTLSSELTRLIRDFFDLPGVYGGPAKDVHAEFVSVAEVSSTDSGPPATHPSAGLSYLRSSAFLHNHPVLGPRAERQPVEARVLGAKSTIDNRSRARLGLGGVVTEFNHANSSRRGDISMMTFDDEGGPKMWMSPSRAHIDAQGRIKLSVKQANEEDVQIKKGSLTRSEAEARSKPMPDVQPFGLNETLDSGSGYGPDASKNNEELFRMLRNSAPAEAKVQAPRRGIF</sequence>
<dbReference type="Proteomes" id="UP000799438">
    <property type="component" value="Unassembled WGS sequence"/>
</dbReference>
<dbReference type="RefSeq" id="XP_033393777.1">
    <property type="nucleotide sequence ID" value="XM_033541117.1"/>
</dbReference>
<dbReference type="OrthoDB" id="3913595at2759"/>
<dbReference type="EMBL" id="ML995498">
    <property type="protein sequence ID" value="KAF2138064.1"/>
    <property type="molecule type" value="Genomic_DNA"/>
</dbReference>
<dbReference type="PANTHER" id="PTHR28058">
    <property type="entry name" value="37S RIBOSOMAL PROTEIN MRP51, MITOCHONDRIAL"/>
    <property type="match status" value="1"/>
</dbReference>
<dbReference type="GO" id="GO:0070124">
    <property type="term" value="P:mitochondrial translational initiation"/>
    <property type="evidence" value="ECO:0007669"/>
    <property type="project" value="TreeGrafter"/>
</dbReference>
<feature type="region of interest" description="Disordered" evidence="1">
    <location>
        <begin position="1"/>
        <end position="56"/>
    </location>
</feature>
<name>A0A6A6B4C4_9PEZI</name>
<reference evidence="2" key="1">
    <citation type="journal article" date="2020" name="Stud. Mycol.">
        <title>101 Dothideomycetes genomes: a test case for predicting lifestyles and emergence of pathogens.</title>
        <authorList>
            <person name="Haridas S."/>
            <person name="Albert R."/>
            <person name="Binder M."/>
            <person name="Bloem J."/>
            <person name="Labutti K."/>
            <person name="Salamov A."/>
            <person name="Andreopoulos B."/>
            <person name="Baker S."/>
            <person name="Barry K."/>
            <person name="Bills G."/>
            <person name="Bluhm B."/>
            <person name="Cannon C."/>
            <person name="Castanera R."/>
            <person name="Culley D."/>
            <person name="Daum C."/>
            <person name="Ezra D."/>
            <person name="Gonzalez J."/>
            <person name="Henrissat B."/>
            <person name="Kuo A."/>
            <person name="Liang C."/>
            <person name="Lipzen A."/>
            <person name="Lutzoni F."/>
            <person name="Magnuson J."/>
            <person name="Mondo S."/>
            <person name="Nolan M."/>
            <person name="Ohm R."/>
            <person name="Pangilinan J."/>
            <person name="Park H.-J."/>
            <person name="Ramirez L."/>
            <person name="Alfaro M."/>
            <person name="Sun H."/>
            <person name="Tritt A."/>
            <person name="Yoshinaga Y."/>
            <person name="Zwiers L.-H."/>
            <person name="Turgeon B."/>
            <person name="Goodwin S."/>
            <person name="Spatafora J."/>
            <person name="Crous P."/>
            <person name="Grigoriev I."/>
        </authorList>
    </citation>
    <scope>NUCLEOTIDE SEQUENCE</scope>
    <source>
        <strain evidence="2">CBS 121167</strain>
    </source>
</reference>
<dbReference type="GO" id="GO:0003735">
    <property type="term" value="F:structural constituent of ribosome"/>
    <property type="evidence" value="ECO:0007669"/>
    <property type="project" value="TreeGrafter"/>
</dbReference>
<feature type="compositionally biased region" description="Polar residues" evidence="1">
    <location>
        <begin position="31"/>
        <end position="56"/>
    </location>
</feature>
<keyword evidence="3" id="KW-1185">Reference proteome</keyword>
<dbReference type="Pfam" id="PF11709">
    <property type="entry name" value="Mit_ribos_Mrp51"/>
    <property type="match status" value="1"/>
</dbReference>
<evidence type="ECO:0008006" key="4">
    <source>
        <dbReference type="Google" id="ProtNLM"/>
    </source>
</evidence>
<dbReference type="GeneID" id="54298613"/>
<dbReference type="GO" id="GO:0005763">
    <property type="term" value="C:mitochondrial small ribosomal subunit"/>
    <property type="evidence" value="ECO:0007669"/>
    <property type="project" value="TreeGrafter"/>
</dbReference>
<dbReference type="AlphaFoldDB" id="A0A6A6B4C4"/>
<dbReference type="InterPro" id="IPR016712">
    <property type="entry name" value="Rbsml_bS1m-like"/>
</dbReference>
<gene>
    <name evidence="2" type="ORF">K452DRAFT_291104</name>
</gene>
<feature type="compositionally biased region" description="Polar residues" evidence="1">
    <location>
        <begin position="1"/>
        <end position="10"/>
    </location>
</feature>
<dbReference type="PANTHER" id="PTHR28058:SF1">
    <property type="entry name" value="SMALL RIBOSOMAL SUBUNIT PROTEIN BS1M"/>
    <property type="match status" value="1"/>
</dbReference>